<dbReference type="GO" id="GO:0042800">
    <property type="term" value="F:histone H3K4 methyltransferase activity"/>
    <property type="evidence" value="ECO:0007669"/>
    <property type="project" value="TreeGrafter"/>
</dbReference>
<dbReference type="CDD" id="cd04369">
    <property type="entry name" value="Bromodomain"/>
    <property type="match status" value="1"/>
</dbReference>
<keyword evidence="8 17" id="KW-0863">Zinc-finger</keyword>
<dbReference type="PROSITE" id="PS50016">
    <property type="entry name" value="ZF_PHD_2"/>
    <property type="match status" value="3"/>
</dbReference>
<evidence type="ECO:0000256" key="9">
    <source>
        <dbReference type="ARBA" id="ARBA00022833"/>
    </source>
</evidence>
<feature type="domain" description="PHD-type" evidence="20">
    <location>
        <begin position="1203"/>
        <end position="1260"/>
    </location>
</feature>
<dbReference type="InterPro" id="IPR001965">
    <property type="entry name" value="Znf_PHD"/>
</dbReference>
<organism evidence="25 26">
    <name type="scientific">Aphanomyces stellatus</name>
    <dbReference type="NCBI Taxonomy" id="120398"/>
    <lineage>
        <taxon>Eukaryota</taxon>
        <taxon>Sar</taxon>
        <taxon>Stramenopiles</taxon>
        <taxon>Oomycota</taxon>
        <taxon>Saprolegniomycetes</taxon>
        <taxon>Saprolegniales</taxon>
        <taxon>Verrucalvaceae</taxon>
        <taxon>Aphanomyces</taxon>
    </lineage>
</organism>
<dbReference type="PROSITE" id="PS51542">
    <property type="entry name" value="FYRN"/>
    <property type="match status" value="1"/>
</dbReference>
<keyword evidence="12 16" id="KW-0103">Bromodomain</keyword>
<feature type="domain" description="PHD-type" evidence="23">
    <location>
        <begin position="1534"/>
        <end position="1639"/>
    </location>
</feature>
<dbReference type="Gene3D" id="2.170.270.10">
    <property type="entry name" value="SET domain"/>
    <property type="match status" value="1"/>
</dbReference>
<feature type="compositionally biased region" description="Low complexity" evidence="18">
    <location>
        <begin position="297"/>
        <end position="308"/>
    </location>
</feature>
<dbReference type="PROSITE" id="PS50014">
    <property type="entry name" value="BROMODOMAIN_2"/>
    <property type="match status" value="1"/>
</dbReference>
<feature type="compositionally biased region" description="Pro residues" evidence="18">
    <location>
        <begin position="258"/>
        <end position="267"/>
    </location>
</feature>
<evidence type="ECO:0000256" key="2">
    <source>
        <dbReference type="ARBA" id="ARBA00022553"/>
    </source>
</evidence>
<dbReference type="InterPro" id="IPR001214">
    <property type="entry name" value="SET_dom"/>
</dbReference>
<evidence type="ECO:0000256" key="8">
    <source>
        <dbReference type="ARBA" id="ARBA00022771"/>
    </source>
</evidence>
<accession>A0A485L3L2</accession>
<dbReference type="PROSITE" id="PS50280">
    <property type="entry name" value="SET"/>
    <property type="match status" value="1"/>
</dbReference>
<evidence type="ECO:0000259" key="23">
    <source>
        <dbReference type="PROSITE" id="PS51805"/>
    </source>
</evidence>
<feature type="region of interest" description="Disordered" evidence="18">
    <location>
        <begin position="83"/>
        <end position="102"/>
    </location>
</feature>
<keyword evidence="14" id="KW-0804">Transcription</keyword>
<feature type="domain" description="PHD-type" evidence="20">
    <location>
        <begin position="1111"/>
        <end position="1163"/>
    </location>
</feature>
<dbReference type="CDD" id="cd10518">
    <property type="entry name" value="SET_SETD1-like"/>
    <property type="match status" value="1"/>
</dbReference>
<evidence type="ECO:0000256" key="16">
    <source>
        <dbReference type="PROSITE-ProRule" id="PRU00035"/>
    </source>
</evidence>
<keyword evidence="3" id="KW-0489">Methyltransferase</keyword>
<dbReference type="EMBL" id="VJMH01005705">
    <property type="protein sequence ID" value="KAF0693379.1"/>
    <property type="molecule type" value="Genomic_DNA"/>
</dbReference>
<dbReference type="GO" id="GO:0032259">
    <property type="term" value="P:methylation"/>
    <property type="evidence" value="ECO:0007669"/>
    <property type="project" value="UniProtKB-KW"/>
</dbReference>
<keyword evidence="6" id="KW-0479">Metal-binding</keyword>
<evidence type="ECO:0000256" key="18">
    <source>
        <dbReference type="SAM" id="MobiDB-lite"/>
    </source>
</evidence>
<feature type="compositionally biased region" description="Low complexity" evidence="18">
    <location>
        <begin position="1967"/>
        <end position="1978"/>
    </location>
</feature>
<dbReference type="SUPFAM" id="SSF63748">
    <property type="entry name" value="Tudor/PWWP/MBT"/>
    <property type="match status" value="1"/>
</dbReference>
<evidence type="ECO:0000313" key="24">
    <source>
        <dbReference type="EMBL" id="KAF0693379.1"/>
    </source>
</evidence>
<dbReference type="Pfam" id="PF00439">
    <property type="entry name" value="Bromodomain"/>
    <property type="match status" value="1"/>
</dbReference>
<keyword evidence="4" id="KW-0808">Transferase</keyword>
<dbReference type="Gene3D" id="1.20.920.10">
    <property type="entry name" value="Bromodomain-like"/>
    <property type="match status" value="1"/>
</dbReference>
<dbReference type="SMART" id="SM00541">
    <property type="entry name" value="FYRN"/>
    <property type="match status" value="1"/>
</dbReference>
<evidence type="ECO:0000256" key="3">
    <source>
        <dbReference type="ARBA" id="ARBA00022603"/>
    </source>
</evidence>
<dbReference type="InterPro" id="IPR019786">
    <property type="entry name" value="Zinc_finger_PHD-type_CS"/>
</dbReference>
<evidence type="ECO:0000256" key="6">
    <source>
        <dbReference type="ARBA" id="ARBA00022723"/>
    </source>
</evidence>
<keyword evidence="2" id="KW-0597">Phosphoprotein</keyword>
<dbReference type="InterPro" id="IPR046341">
    <property type="entry name" value="SET_dom_sf"/>
</dbReference>
<dbReference type="Pfam" id="PF00628">
    <property type="entry name" value="PHD"/>
    <property type="match status" value="3"/>
</dbReference>
<dbReference type="SUPFAM" id="SSF57903">
    <property type="entry name" value="FYVE/PHD zinc finger"/>
    <property type="match status" value="4"/>
</dbReference>
<evidence type="ECO:0000259" key="19">
    <source>
        <dbReference type="PROSITE" id="PS50014"/>
    </source>
</evidence>
<evidence type="ECO:0000256" key="12">
    <source>
        <dbReference type="ARBA" id="ARBA00023117"/>
    </source>
</evidence>
<dbReference type="SUPFAM" id="SSF47370">
    <property type="entry name" value="Bromodomain"/>
    <property type="match status" value="1"/>
</dbReference>
<dbReference type="GO" id="GO:0003713">
    <property type="term" value="F:transcription coactivator activity"/>
    <property type="evidence" value="ECO:0007669"/>
    <property type="project" value="TreeGrafter"/>
</dbReference>
<feature type="region of interest" description="Disordered" evidence="18">
    <location>
        <begin position="1950"/>
        <end position="1983"/>
    </location>
</feature>
<dbReference type="PANTHER" id="PTHR45888">
    <property type="entry name" value="HL01030P-RELATED"/>
    <property type="match status" value="1"/>
</dbReference>
<keyword evidence="10" id="KW-0156">Chromatin regulator</keyword>
<gene>
    <name evidence="25" type="primary">Aste57867_15657</name>
    <name evidence="24" type="ORF">As57867_015601</name>
    <name evidence="25" type="ORF">ASTE57867_15657</name>
</gene>
<keyword evidence="15" id="KW-0539">Nucleus</keyword>
<dbReference type="InterPro" id="IPR019787">
    <property type="entry name" value="Znf_PHD-finger"/>
</dbReference>
<dbReference type="PROSITE" id="PS51805">
    <property type="entry name" value="EPHD"/>
    <property type="match status" value="1"/>
</dbReference>
<dbReference type="Gene3D" id="3.30.160.360">
    <property type="match status" value="1"/>
</dbReference>
<evidence type="ECO:0000256" key="1">
    <source>
        <dbReference type="ARBA" id="ARBA00004123"/>
    </source>
</evidence>
<dbReference type="InterPro" id="IPR013083">
    <property type="entry name" value="Znf_RING/FYVE/PHD"/>
</dbReference>
<evidence type="ECO:0000256" key="17">
    <source>
        <dbReference type="PROSITE-ProRule" id="PRU00146"/>
    </source>
</evidence>
<reference evidence="25 26" key="1">
    <citation type="submission" date="2019-03" db="EMBL/GenBank/DDBJ databases">
        <authorList>
            <person name="Gaulin E."/>
            <person name="Dumas B."/>
        </authorList>
    </citation>
    <scope>NUCLEOTIDE SEQUENCE [LARGE SCALE GENOMIC DNA]</scope>
    <source>
        <strain evidence="25">CBS 568.67</strain>
    </source>
</reference>
<dbReference type="PROSITE" id="PS50868">
    <property type="entry name" value="POST_SET"/>
    <property type="match status" value="1"/>
</dbReference>
<evidence type="ECO:0000256" key="7">
    <source>
        <dbReference type="ARBA" id="ARBA00022737"/>
    </source>
</evidence>
<evidence type="ECO:0000259" key="21">
    <source>
        <dbReference type="PROSITE" id="PS50280"/>
    </source>
</evidence>
<keyword evidence="7" id="KW-0677">Repeat</keyword>
<name>A0A485L3L2_9STRA</name>
<evidence type="ECO:0000259" key="20">
    <source>
        <dbReference type="PROSITE" id="PS50016"/>
    </source>
</evidence>
<dbReference type="GO" id="GO:0044666">
    <property type="term" value="C:MLL3/4 complex"/>
    <property type="evidence" value="ECO:0007669"/>
    <property type="project" value="TreeGrafter"/>
</dbReference>
<reference evidence="24" key="2">
    <citation type="submission" date="2019-06" db="EMBL/GenBank/DDBJ databases">
        <title>Genomics analysis of Aphanomyces spp. identifies a new class of oomycete effector associated with host adaptation.</title>
        <authorList>
            <person name="Gaulin E."/>
        </authorList>
    </citation>
    <scope>NUCLEOTIDE SEQUENCE</scope>
    <source>
        <strain evidence="24">CBS 578.67</strain>
    </source>
</reference>
<comment type="subcellular location">
    <subcellularLocation>
        <location evidence="1">Nucleus</location>
    </subcellularLocation>
</comment>
<dbReference type="InterPro" id="IPR001487">
    <property type="entry name" value="Bromodomain"/>
</dbReference>
<feature type="domain" description="Bromo" evidence="19">
    <location>
        <begin position="858"/>
        <end position="922"/>
    </location>
</feature>
<dbReference type="SMART" id="SM00317">
    <property type="entry name" value="SET"/>
    <property type="match status" value="1"/>
</dbReference>
<dbReference type="SMART" id="SM00249">
    <property type="entry name" value="PHD"/>
    <property type="match status" value="9"/>
</dbReference>
<keyword evidence="26" id="KW-1185">Reference proteome</keyword>
<evidence type="ECO:0000256" key="14">
    <source>
        <dbReference type="ARBA" id="ARBA00023163"/>
    </source>
</evidence>
<evidence type="ECO:0000313" key="26">
    <source>
        <dbReference type="Proteomes" id="UP000332933"/>
    </source>
</evidence>
<sequence length="2139" mass="241067">MQRSCEECRELVPEGDTAEWLCITCGGMFHATCVRNKRRARNWNCSGCSGKKPEKGLLVAEAVNRLIEDKEDAGDEWWAEMETPSNHLDDNSSSENSDDANETISSIARRHGDRKKAVSTQDKKGSLATAASLDIITNGVCTRCGLISIPEVHILTCVVCGTTTAHSLCMKRQYRKQWACPPCTGSRQARSASRGEFIIQPLRKKIADSAIIMCDHCEGEFSMSHLKMAKVPKEDWFCHHCNDNNASDSAEDEQPSAALPPPPPPRPSAAAKRSRVDSSPTPPPEKRAKGFDKSAKKTSPPATSSSRSRGSRVDASVALCSRCGNVPGKGGPRCKECLRVTKQLKTKKRERAPLRVVLPEPHAVADVAGLPVDLWAMHEMVGRTVLVHMALHGQWLAGRVAFFDPHTLLHRIQFLDDTEQLLPLHQMPHCFSQHVNVFVKLFAPEEGWWPAQLMSLSSVAQQHIKEVSDKLVYLYGGDNVCSWVSMSSVRCFEAFEGEAAQPTNPAWVEAVQDAKEEVDLVRETVVDAKETLRRDIQRRLHGKKWIGKHVELMNFVENSMTHGTITKFNVTTSEYWLESYDSPSRWFVVNDDVHISLLVDCSYSELSMQWFADPDAILREDETHKLLAATDPDDADESRCVKCLFPLTGDVLLPCKKCAKLFHRSCVDCPQDVFPLVDKDGTVLIEDINPPFVCPACTECDGCDATSSDTWHRWKMPLTPVTLCAPCNAQYAAHTYCPVCHKTYGEMHFCTDAIQCTSCDLWVHTECEPDPDPIYHAVEMALDFEFTALANGGDGDDEDDLPEKQRRRAVDDKVAKSLTFSTQYDPRIMSKYECYTCRRIRCFRLLKALIAEDKFSLFREPVTVEIAPTYFDVIKAPMDLRTMENNLKGQHYIHALCADFRDHFELMCLNAVTFNSRERDFSIWREAWRFYNAGLRLLRQMMPSTQIVTGKYAENMIAAAKRQLPNNSILANKDEPKKEPDDAPLVAQLDPKNKQNDMIKVEASSSVAVVERVAESTAAAEETMFVVPTELVSVPKPYSCLSSVVAMQSKVQAHETSWLDVCLVCCSSGQAKAMIFCVDCGEGFHPFCLQPPLDLNKPSDKVNQYWRCPNCKICEFCGRCNPEDESRLLVCDVCERGFHTFCLKPKLRDVPSSGFVCGSCVQCESCSVPQESTSWSPCSSLCLVCMGIEDTSLVAKKKPKRACDCCPVCSKKWLASEPLIQCDGCELWVHPTCDSISSDTLECLADDSSSEYYCPLCRKKQRKHLNVFRKAWDLQLNIALIQDKRQEIVELWHAKQVNEKTSRLWDYWRDHCPVYLYIMRLGEECLKSLAGRRISFMASNLTSVVHPSLIPLAIRHRASRYMRFKRYARGPKAAQRRQNRKKEQFFSWEGIKGKESAIANVVSEAVSAASFLACCTWLYGTKRLSNFAANLLRTGGDAIPEALWNCLVDENAISLADEVAYLTEEYRKRVGARKEEPTTTAQAQVEVAPTPLPPPLPKVVEVLPEKQAHMTVVKPLQGWDEWDHLNHLGTFEDHRMCGFCRGFGDSSTCGRLIFADYDQWVHVNCALWSNEVYEDTYGTLVMCQKARFRGRTTRCSMCNVTGATVGCNGLRCQLNFHFTCALEQLDFTLEKQTFCHQNDHWVAHLKKKEGRKRKKDEEAEMKKKAKAIAALTDEASSPQEESVPLTADDEVRLCVSDIVDTISTEAMDPKDEPLRFLMSDPVTDKKTSKTQMNKGTCYRVGTLCVQKLGSIEVGNDSFHTRTTIFPVGFRSTRIFWSAIALESRCLYECEIMAEINPANLTKRPLFKITPCDDMDNPIFGYTPNDAMNQLRSRVLALYESSRVFTVGWNPFLNRNSWFSYGLVGDQFFGLTIPVIGAAIENLPFAPTTALHDSKNPYPYEFCHVLPTTAMFEDAKMDVKRFRAANEHAKHSSGCARTDGYSWHRLKNKPDVSKKRKVNVSKQASDDPASNPNAPKPNAGMEHLPIPMQYRELRRRPFSERLEVRKSKIHGYGLFVKEAIAEGKMIVEYQGQAIRQKVADMREKRYEDMGIGSCYMFRLDKDVIVDATRTGNLARFINHSCDPKANARIITIDGNEKKIIIFAKSSLKPGDEVTYDYKFPIEDEAIRCDCGAPNCIGRMN</sequence>
<feature type="domain" description="SET" evidence="21">
    <location>
        <begin position="1999"/>
        <end position="2117"/>
    </location>
</feature>
<dbReference type="PROSITE" id="PS51543">
    <property type="entry name" value="FYRC"/>
    <property type="match status" value="1"/>
</dbReference>
<dbReference type="InterPro" id="IPR003888">
    <property type="entry name" value="FYrich_N"/>
</dbReference>
<dbReference type="Pfam" id="PF13832">
    <property type="entry name" value="zf-HC5HC2H_2"/>
    <property type="match status" value="1"/>
</dbReference>
<keyword evidence="5" id="KW-0949">S-adenosyl-L-methionine</keyword>
<dbReference type="Pfam" id="PF05964">
    <property type="entry name" value="FYRN"/>
    <property type="match status" value="1"/>
</dbReference>
<dbReference type="GO" id="GO:0008270">
    <property type="term" value="F:zinc ion binding"/>
    <property type="evidence" value="ECO:0007669"/>
    <property type="project" value="UniProtKB-KW"/>
</dbReference>
<dbReference type="InterPro" id="IPR036427">
    <property type="entry name" value="Bromodomain-like_sf"/>
</dbReference>
<dbReference type="EMBL" id="CAADRA010005726">
    <property type="protein sequence ID" value="VFT92452.1"/>
    <property type="molecule type" value="Genomic_DNA"/>
</dbReference>
<keyword evidence="13" id="KW-0238">DNA-binding</keyword>
<dbReference type="PANTHER" id="PTHR45888:SF6">
    <property type="entry name" value="HL01030P-RELATED"/>
    <property type="match status" value="1"/>
</dbReference>
<feature type="domain" description="Post-SET" evidence="22">
    <location>
        <begin position="2123"/>
        <end position="2139"/>
    </location>
</feature>
<dbReference type="Gene3D" id="3.30.40.10">
    <property type="entry name" value="Zinc/RING finger domain, C3HC4 (zinc finger)"/>
    <property type="match status" value="6"/>
</dbReference>
<dbReference type="SMART" id="SM00297">
    <property type="entry name" value="BROMO"/>
    <property type="match status" value="1"/>
</dbReference>
<dbReference type="InterPro" id="IPR003889">
    <property type="entry name" value="FYrich_C"/>
</dbReference>
<dbReference type="InterPro" id="IPR034732">
    <property type="entry name" value="EPHD"/>
</dbReference>
<dbReference type="SUPFAM" id="SSF82199">
    <property type="entry name" value="SET domain"/>
    <property type="match status" value="1"/>
</dbReference>
<evidence type="ECO:0000259" key="22">
    <source>
        <dbReference type="PROSITE" id="PS50868"/>
    </source>
</evidence>
<feature type="domain" description="PHD-type" evidence="20">
    <location>
        <begin position="1059"/>
        <end position="1114"/>
    </location>
</feature>
<feature type="region of interest" description="Disordered" evidence="18">
    <location>
        <begin position="248"/>
        <end position="311"/>
    </location>
</feature>
<evidence type="ECO:0000256" key="10">
    <source>
        <dbReference type="ARBA" id="ARBA00022853"/>
    </source>
</evidence>
<evidence type="ECO:0000313" key="25">
    <source>
        <dbReference type="EMBL" id="VFT92452.1"/>
    </source>
</evidence>
<evidence type="ECO:0000256" key="5">
    <source>
        <dbReference type="ARBA" id="ARBA00022691"/>
    </source>
</evidence>
<keyword evidence="11" id="KW-0805">Transcription regulation</keyword>
<evidence type="ECO:0000256" key="13">
    <source>
        <dbReference type="ARBA" id="ARBA00023125"/>
    </source>
</evidence>
<evidence type="ECO:0000256" key="11">
    <source>
        <dbReference type="ARBA" id="ARBA00023015"/>
    </source>
</evidence>
<dbReference type="InterPro" id="IPR011011">
    <property type="entry name" value="Znf_FYVE_PHD"/>
</dbReference>
<evidence type="ECO:0000256" key="4">
    <source>
        <dbReference type="ARBA" id="ARBA00022679"/>
    </source>
</evidence>
<dbReference type="OrthoDB" id="308383at2759"/>
<keyword evidence="9" id="KW-0862">Zinc</keyword>
<dbReference type="SMART" id="SM00508">
    <property type="entry name" value="PostSET"/>
    <property type="match status" value="1"/>
</dbReference>
<evidence type="ECO:0000256" key="15">
    <source>
        <dbReference type="ARBA" id="ARBA00023242"/>
    </source>
</evidence>
<feature type="compositionally biased region" description="Basic and acidic residues" evidence="18">
    <location>
        <begin position="284"/>
        <end position="295"/>
    </location>
</feature>
<dbReference type="GO" id="GO:0003677">
    <property type="term" value="F:DNA binding"/>
    <property type="evidence" value="ECO:0007669"/>
    <property type="project" value="UniProtKB-KW"/>
</dbReference>
<dbReference type="Pfam" id="PF00856">
    <property type="entry name" value="SET"/>
    <property type="match status" value="1"/>
</dbReference>
<dbReference type="GO" id="GO:0045944">
    <property type="term" value="P:positive regulation of transcription by RNA polymerase II"/>
    <property type="evidence" value="ECO:0007669"/>
    <property type="project" value="TreeGrafter"/>
</dbReference>
<dbReference type="CDD" id="cd05162">
    <property type="entry name" value="PWWP"/>
    <property type="match status" value="1"/>
</dbReference>
<proteinExistence type="predicted"/>
<protein>
    <submittedName>
        <fullName evidence="25">Aste57867_15657 protein</fullName>
    </submittedName>
</protein>
<dbReference type="PROSITE" id="PS01359">
    <property type="entry name" value="ZF_PHD_1"/>
    <property type="match status" value="1"/>
</dbReference>
<dbReference type="InterPro" id="IPR003616">
    <property type="entry name" value="Post-SET_dom"/>
</dbReference>
<dbReference type="Proteomes" id="UP000332933">
    <property type="component" value="Unassembled WGS sequence"/>
</dbReference>